<accession>A0ABD3T533</accession>
<dbReference type="FunFam" id="2.60.40.790:FF:000013">
    <property type="entry name" value="Very-long-chain (3R)-3-hydroxyacyl-CoA dehydratase"/>
    <property type="match status" value="1"/>
</dbReference>
<dbReference type="InterPro" id="IPR008978">
    <property type="entry name" value="HSP20-like_chaperone"/>
</dbReference>
<proteinExistence type="inferred from homology"/>
<dbReference type="Proteomes" id="UP001634394">
    <property type="component" value="Unassembled WGS sequence"/>
</dbReference>
<dbReference type="InterPro" id="IPR007052">
    <property type="entry name" value="CS_dom"/>
</dbReference>
<dbReference type="SUPFAM" id="SSF49764">
    <property type="entry name" value="HSP20-like chaperones"/>
    <property type="match status" value="1"/>
</dbReference>
<dbReference type="PANTHER" id="PTHR22932">
    <property type="entry name" value="TELOMERASE-BINDING PROTEIN P23 HSP90 CO-CHAPERONE"/>
    <property type="match status" value="1"/>
</dbReference>
<sequence length="177" mass="20467">MADVQILYEPCPQFHADYFIPSTRSFIPTVLWAQRNNILYITINVEDCKNPAITLDENSLHFKGKGGTEKHEYEVTIDFFKAVVPTESKKTIQDRFIFFVIKKKEEGPFWPQLLKGAKKAHWLKTDFNKWKDEDDSDDDDKDMNFEDMMNSMGGMDGADNAAENLDDSDDEDLPDLE</sequence>
<comment type="similarity">
    <text evidence="1">Belongs to the p23/wos2 family.</text>
</comment>
<feature type="domain" description="CS" evidence="3">
    <location>
        <begin position="25"/>
        <end position="114"/>
    </location>
</feature>
<feature type="compositionally biased region" description="Acidic residues" evidence="2">
    <location>
        <begin position="164"/>
        <end position="177"/>
    </location>
</feature>
<comment type="caution">
    <text evidence="4">The sequence shown here is derived from an EMBL/GenBank/DDBJ whole genome shotgun (WGS) entry which is preliminary data.</text>
</comment>
<dbReference type="InterPro" id="IPR045250">
    <property type="entry name" value="p23-like"/>
</dbReference>
<evidence type="ECO:0000256" key="2">
    <source>
        <dbReference type="SAM" id="MobiDB-lite"/>
    </source>
</evidence>
<protein>
    <recommendedName>
        <fullName evidence="3">CS domain-containing protein</fullName>
    </recommendedName>
</protein>
<dbReference type="AlphaFoldDB" id="A0ABD3T533"/>
<reference evidence="4 5" key="1">
    <citation type="submission" date="2024-11" db="EMBL/GenBank/DDBJ databases">
        <title>Chromosome-level genome assembly of the freshwater bivalve Anodonta woodiana.</title>
        <authorList>
            <person name="Chen X."/>
        </authorList>
    </citation>
    <scope>NUCLEOTIDE SEQUENCE [LARGE SCALE GENOMIC DNA]</scope>
    <source>
        <strain evidence="4">MN2024</strain>
        <tissue evidence="4">Gills</tissue>
    </source>
</reference>
<evidence type="ECO:0000259" key="3">
    <source>
        <dbReference type="PROSITE" id="PS51203"/>
    </source>
</evidence>
<dbReference type="EMBL" id="JBJQND010000019">
    <property type="protein sequence ID" value="KAL3831453.1"/>
    <property type="molecule type" value="Genomic_DNA"/>
</dbReference>
<evidence type="ECO:0000256" key="1">
    <source>
        <dbReference type="ARBA" id="ARBA00025733"/>
    </source>
</evidence>
<organism evidence="4 5">
    <name type="scientific">Sinanodonta woodiana</name>
    <name type="common">Chinese pond mussel</name>
    <name type="synonym">Anodonta woodiana</name>
    <dbReference type="NCBI Taxonomy" id="1069815"/>
    <lineage>
        <taxon>Eukaryota</taxon>
        <taxon>Metazoa</taxon>
        <taxon>Spiralia</taxon>
        <taxon>Lophotrochozoa</taxon>
        <taxon>Mollusca</taxon>
        <taxon>Bivalvia</taxon>
        <taxon>Autobranchia</taxon>
        <taxon>Heteroconchia</taxon>
        <taxon>Palaeoheterodonta</taxon>
        <taxon>Unionida</taxon>
        <taxon>Unionoidea</taxon>
        <taxon>Unionidae</taxon>
        <taxon>Unioninae</taxon>
        <taxon>Sinanodonta</taxon>
    </lineage>
</organism>
<name>A0ABD3T533_SINWO</name>
<feature type="region of interest" description="Disordered" evidence="2">
    <location>
        <begin position="132"/>
        <end position="177"/>
    </location>
</feature>
<evidence type="ECO:0000313" key="5">
    <source>
        <dbReference type="Proteomes" id="UP001634394"/>
    </source>
</evidence>
<dbReference type="Gene3D" id="2.60.40.790">
    <property type="match status" value="1"/>
</dbReference>
<dbReference type="PROSITE" id="PS51203">
    <property type="entry name" value="CS"/>
    <property type="match status" value="1"/>
</dbReference>
<dbReference type="CDD" id="cd06465">
    <property type="entry name" value="p23_hB-ind1_like"/>
    <property type="match status" value="1"/>
</dbReference>
<dbReference type="Pfam" id="PF04969">
    <property type="entry name" value="CS"/>
    <property type="match status" value="1"/>
</dbReference>
<dbReference type="PANTHER" id="PTHR22932:SF1">
    <property type="entry name" value="CO-CHAPERONE PROTEIN DAF-41"/>
    <property type="match status" value="1"/>
</dbReference>
<gene>
    <name evidence="4" type="ORF">ACJMK2_023202</name>
</gene>
<keyword evidence="5" id="KW-1185">Reference proteome</keyword>
<evidence type="ECO:0000313" key="4">
    <source>
        <dbReference type="EMBL" id="KAL3831453.1"/>
    </source>
</evidence>